<reference evidence="2" key="1">
    <citation type="submission" date="2021-02" db="EMBL/GenBank/DDBJ databases">
        <authorList>
            <person name="Dougan E. K."/>
            <person name="Rhodes N."/>
            <person name="Thang M."/>
            <person name="Chan C."/>
        </authorList>
    </citation>
    <scope>NUCLEOTIDE SEQUENCE</scope>
</reference>
<evidence type="ECO:0000256" key="1">
    <source>
        <dbReference type="SAM" id="MobiDB-lite"/>
    </source>
</evidence>
<dbReference type="Proteomes" id="UP000604046">
    <property type="component" value="Unassembled WGS sequence"/>
</dbReference>
<protein>
    <submittedName>
        <fullName evidence="2">Uncharacterized protein</fullName>
    </submittedName>
</protein>
<proteinExistence type="predicted"/>
<accession>A0A812PEJ7</accession>
<feature type="region of interest" description="Disordered" evidence="1">
    <location>
        <begin position="106"/>
        <end position="144"/>
    </location>
</feature>
<sequence>MDTRAGPNMAQCLQISTTRTQWHHKGSPMLAWERAAQGEKLKQTLVTVTLPIRRNLWDLPAADVVAQTTATSTRPEGASLGFVANACMPRGWLSVCGLALLATGDKAARPQRRQGESFPKGVAREIAGPLPRNRWRPCPRSHQG</sequence>
<name>A0A812PEJ7_9DINO</name>
<dbReference type="EMBL" id="CAJNDS010002147">
    <property type="protein sequence ID" value="CAE7351147.1"/>
    <property type="molecule type" value="Genomic_DNA"/>
</dbReference>
<evidence type="ECO:0000313" key="3">
    <source>
        <dbReference type="Proteomes" id="UP000604046"/>
    </source>
</evidence>
<evidence type="ECO:0000313" key="2">
    <source>
        <dbReference type="EMBL" id="CAE7351147.1"/>
    </source>
</evidence>
<keyword evidence="3" id="KW-1185">Reference proteome</keyword>
<comment type="caution">
    <text evidence="2">The sequence shown here is derived from an EMBL/GenBank/DDBJ whole genome shotgun (WGS) entry which is preliminary data.</text>
</comment>
<gene>
    <name evidence="2" type="ORF">SNAT2548_LOCUS18511</name>
</gene>
<dbReference type="AlphaFoldDB" id="A0A812PEJ7"/>
<organism evidence="2 3">
    <name type="scientific">Symbiodinium natans</name>
    <dbReference type="NCBI Taxonomy" id="878477"/>
    <lineage>
        <taxon>Eukaryota</taxon>
        <taxon>Sar</taxon>
        <taxon>Alveolata</taxon>
        <taxon>Dinophyceae</taxon>
        <taxon>Suessiales</taxon>
        <taxon>Symbiodiniaceae</taxon>
        <taxon>Symbiodinium</taxon>
    </lineage>
</organism>
<feature type="compositionally biased region" description="Basic residues" evidence="1">
    <location>
        <begin position="133"/>
        <end position="144"/>
    </location>
</feature>